<dbReference type="PROSITE" id="PS50110">
    <property type="entry name" value="RESPONSE_REGULATORY"/>
    <property type="match status" value="1"/>
</dbReference>
<dbReference type="SMART" id="SM00448">
    <property type="entry name" value="REC"/>
    <property type="match status" value="1"/>
</dbReference>
<dbReference type="Gene3D" id="3.30.450.20">
    <property type="entry name" value="PAS domain"/>
    <property type="match status" value="2"/>
</dbReference>
<proteinExistence type="predicted"/>
<evidence type="ECO:0000256" key="6">
    <source>
        <dbReference type="PROSITE-ProRule" id="PRU00169"/>
    </source>
</evidence>
<dbReference type="SMART" id="SM00086">
    <property type="entry name" value="PAC"/>
    <property type="match status" value="2"/>
</dbReference>
<dbReference type="InterPro" id="IPR001610">
    <property type="entry name" value="PAC"/>
</dbReference>
<name>A0A0A2WEF4_9GAMM</name>
<comment type="caution">
    <text evidence="11">The sequence shown here is derived from an EMBL/GenBank/DDBJ whole genome shotgun (WGS) entry which is preliminary data.</text>
</comment>
<dbReference type="Pfam" id="PF00512">
    <property type="entry name" value="HisKA"/>
    <property type="match status" value="1"/>
</dbReference>
<dbReference type="Pfam" id="PF13426">
    <property type="entry name" value="PAS_9"/>
    <property type="match status" value="2"/>
</dbReference>
<keyword evidence="3 6" id="KW-0597">Phosphoprotein</keyword>
<reference evidence="11 12" key="1">
    <citation type="submission" date="2014-09" db="EMBL/GenBank/DDBJ databases">
        <title>Genome sequences of Lysobacter dokdonensis DS-58.</title>
        <authorList>
            <person name="Kim J.F."/>
            <person name="Kwak M.-J."/>
        </authorList>
    </citation>
    <scope>NUCLEOTIDE SEQUENCE [LARGE SCALE GENOMIC DNA]</scope>
    <source>
        <strain evidence="11 12">DS-58</strain>
    </source>
</reference>
<keyword evidence="5" id="KW-0418">Kinase</keyword>
<protein>
    <recommendedName>
        <fullName evidence="2">histidine kinase</fullName>
        <ecNumber evidence="2">2.7.13.3</ecNumber>
    </recommendedName>
</protein>
<dbReference type="PATRIC" id="fig|1300345.3.peg.2539"/>
<dbReference type="Gene3D" id="1.10.287.130">
    <property type="match status" value="1"/>
</dbReference>
<dbReference type="PROSITE" id="PS50113">
    <property type="entry name" value="PAC"/>
    <property type="match status" value="2"/>
</dbReference>
<dbReference type="STRING" id="1300345.LF41_1467"/>
<dbReference type="SMART" id="SM00387">
    <property type="entry name" value="HATPase_c"/>
    <property type="match status" value="1"/>
</dbReference>
<evidence type="ECO:0000256" key="2">
    <source>
        <dbReference type="ARBA" id="ARBA00012438"/>
    </source>
</evidence>
<evidence type="ECO:0000256" key="4">
    <source>
        <dbReference type="ARBA" id="ARBA00022679"/>
    </source>
</evidence>
<dbReference type="CDD" id="cd00082">
    <property type="entry name" value="HisKA"/>
    <property type="match status" value="1"/>
</dbReference>
<dbReference type="PROSITE" id="PS50109">
    <property type="entry name" value="HIS_KIN"/>
    <property type="match status" value="1"/>
</dbReference>
<dbReference type="EC" id="2.7.13.3" evidence="2"/>
<dbReference type="InterPro" id="IPR001789">
    <property type="entry name" value="Sig_transdc_resp-reg_receiver"/>
</dbReference>
<dbReference type="PANTHER" id="PTHR43047:SF72">
    <property type="entry name" value="OSMOSENSING HISTIDINE PROTEIN KINASE SLN1"/>
    <property type="match status" value="1"/>
</dbReference>
<dbReference type="SUPFAM" id="SSF55785">
    <property type="entry name" value="PYP-like sensor domain (PAS domain)"/>
    <property type="match status" value="2"/>
</dbReference>
<evidence type="ECO:0000313" key="12">
    <source>
        <dbReference type="Proteomes" id="UP000030518"/>
    </source>
</evidence>
<organism evidence="11 12">
    <name type="scientific">Lysobacter dokdonensis DS-58</name>
    <dbReference type="NCBI Taxonomy" id="1300345"/>
    <lineage>
        <taxon>Bacteria</taxon>
        <taxon>Pseudomonadati</taxon>
        <taxon>Pseudomonadota</taxon>
        <taxon>Gammaproteobacteria</taxon>
        <taxon>Lysobacterales</taxon>
        <taxon>Lysobacteraceae</taxon>
        <taxon>Noviluteimonas</taxon>
    </lineage>
</organism>
<evidence type="ECO:0000256" key="3">
    <source>
        <dbReference type="ARBA" id="ARBA00022553"/>
    </source>
</evidence>
<dbReference type="SUPFAM" id="SSF47384">
    <property type="entry name" value="Homodimeric domain of signal transducing histidine kinase"/>
    <property type="match status" value="1"/>
</dbReference>
<dbReference type="CDD" id="cd17580">
    <property type="entry name" value="REC_2_DhkD-like"/>
    <property type="match status" value="1"/>
</dbReference>
<dbReference type="InterPro" id="IPR003661">
    <property type="entry name" value="HisK_dim/P_dom"/>
</dbReference>
<dbReference type="InterPro" id="IPR035965">
    <property type="entry name" value="PAS-like_dom_sf"/>
</dbReference>
<dbReference type="RefSeq" id="WP_052116426.1">
    <property type="nucleotide sequence ID" value="NZ_JRKJ01000021.1"/>
</dbReference>
<dbReference type="AlphaFoldDB" id="A0A0A2WEF4"/>
<gene>
    <name evidence="11" type="ORF">LF41_1467</name>
</gene>
<evidence type="ECO:0000259" key="8">
    <source>
        <dbReference type="PROSITE" id="PS50110"/>
    </source>
</evidence>
<dbReference type="CDD" id="cd00075">
    <property type="entry name" value="HATPase"/>
    <property type="match status" value="1"/>
</dbReference>
<dbReference type="PANTHER" id="PTHR43047">
    <property type="entry name" value="TWO-COMPONENT HISTIDINE PROTEIN KINASE"/>
    <property type="match status" value="1"/>
</dbReference>
<dbReference type="InterPro" id="IPR004358">
    <property type="entry name" value="Sig_transdc_His_kin-like_C"/>
</dbReference>
<feature type="domain" description="Histidine kinase" evidence="7">
    <location>
        <begin position="283"/>
        <end position="501"/>
    </location>
</feature>
<sequence length="639" mass="70257">MFNKPAKGVVPAASWEEDSALFRRLVAEVPDYAIFLLDADGIVRTWNAGAERIKGYKADEIIGRHFSTFYPQEQVDSGWPQHELRVAGETGRFEDEGWRVRKDGTQFWANVIITRVLDDNGQLLGFSKITRDLTARRRHEELLRRSEERVRLLVESVVDYAIFMLDPDGHIASWNAGAQRTKGYTASEVIGKHFSIFYPPEVVAAGWPERELEIALEDGRCEDEGWRVRKDGTRFWASVVITPLHDETGQHLGYAKVTRDLTDRRRVSALEDEGRRVTTFLAMLGHELRNPLAPISNAVSIMQLERIESDRLRMCRDVITRQLGQMTRLVDDLLDVGRITAGKIHLERKPVEIGAVLAAAIEASEPEARSRGHTVTLERPGGQTWVSGDPARLQQVVGNLLSNAVKFTEPGGQIKVALRRNRAFAEIAVSDNGPGIPPWRLQDIFNLFVQGEQDLAHSQGGLGLGLSLVQQIVALHGGDVAAYSAGVGKGSEFVVRVPLVEAPAAALDAEHATLQSHTHSVLVVDDNRDAADTMAALLDGLGYRARTAYDAASALDAVRASRPDFAFLDIGLPDMDGRALAKAIRSEFGDAIALVALTGYGQEQDREKTLAAGFREHLTKPLGIDGLTAALDRLAAGEE</sequence>
<dbReference type="Gene3D" id="3.40.50.2300">
    <property type="match status" value="1"/>
</dbReference>
<dbReference type="InterPro" id="IPR036890">
    <property type="entry name" value="HATPase_C_sf"/>
</dbReference>
<evidence type="ECO:0000256" key="1">
    <source>
        <dbReference type="ARBA" id="ARBA00000085"/>
    </source>
</evidence>
<dbReference type="SMART" id="SM00091">
    <property type="entry name" value="PAS"/>
    <property type="match status" value="2"/>
</dbReference>
<dbReference type="SMART" id="SM00388">
    <property type="entry name" value="HisKA"/>
    <property type="match status" value="1"/>
</dbReference>
<dbReference type="InterPro" id="IPR011006">
    <property type="entry name" value="CheY-like_superfamily"/>
</dbReference>
<dbReference type="Gene3D" id="3.30.565.10">
    <property type="entry name" value="Histidine kinase-like ATPase, C-terminal domain"/>
    <property type="match status" value="1"/>
</dbReference>
<dbReference type="CDD" id="cd00130">
    <property type="entry name" value="PAS"/>
    <property type="match status" value="2"/>
</dbReference>
<dbReference type="PROSITE" id="PS50112">
    <property type="entry name" value="PAS"/>
    <property type="match status" value="2"/>
</dbReference>
<keyword evidence="12" id="KW-1185">Reference proteome</keyword>
<dbReference type="InterPro" id="IPR005467">
    <property type="entry name" value="His_kinase_dom"/>
</dbReference>
<dbReference type="Pfam" id="PF02518">
    <property type="entry name" value="HATPase_c"/>
    <property type="match status" value="1"/>
</dbReference>
<dbReference type="InterPro" id="IPR000700">
    <property type="entry name" value="PAS-assoc_C"/>
</dbReference>
<evidence type="ECO:0000256" key="5">
    <source>
        <dbReference type="ARBA" id="ARBA00022777"/>
    </source>
</evidence>
<dbReference type="InterPro" id="IPR036097">
    <property type="entry name" value="HisK_dim/P_sf"/>
</dbReference>
<dbReference type="eggNOG" id="COG5002">
    <property type="taxonomic scope" value="Bacteria"/>
</dbReference>
<evidence type="ECO:0000313" key="11">
    <source>
        <dbReference type="EMBL" id="KGQ18113.1"/>
    </source>
</evidence>
<dbReference type="SUPFAM" id="SSF55874">
    <property type="entry name" value="ATPase domain of HSP90 chaperone/DNA topoisomerase II/histidine kinase"/>
    <property type="match status" value="1"/>
</dbReference>
<accession>A0A0A2WEF4</accession>
<comment type="catalytic activity">
    <reaction evidence="1">
        <text>ATP + protein L-histidine = ADP + protein N-phospho-L-histidine.</text>
        <dbReference type="EC" id="2.7.13.3"/>
    </reaction>
</comment>
<keyword evidence="4" id="KW-0808">Transferase</keyword>
<feature type="domain" description="PAS" evidence="9">
    <location>
        <begin position="18"/>
        <end position="74"/>
    </location>
</feature>
<dbReference type="Pfam" id="PF00072">
    <property type="entry name" value="Response_reg"/>
    <property type="match status" value="1"/>
</dbReference>
<dbReference type="GO" id="GO:0009927">
    <property type="term" value="F:histidine phosphotransfer kinase activity"/>
    <property type="evidence" value="ECO:0007669"/>
    <property type="project" value="TreeGrafter"/>
</dbReference>
<dbReference type="GO" id="GO:0000155">
    <property type="term" value="F:phosphorelay sensor kinase activity"/>
    <property type="evidence" value="ECO:0007669"/>
    <property type="project" value="InterPro"/>
</dbReference>
<dbReference type="FunFam" id="3.30.565.10:FF:000006">
    <property type="entry name" value="Sensor histidine kinase WalK"/>
    <property type="match status" value="1"/>
</dbReference>
<evidence type="ECO:0000259" key="10">
    <source>
        <dbReference type="PROSITE" id="PS50113"/>
    </source>
</evidence>
<evidence type="ECO:0000259" key="9">
    <source>
        <dbReference type="PROSITE" id="PS50112"/>
    </source>
</evidence>
<feature type="modified residue" description="4-aspartylphosphate" evidence="6">
    <location>
        <position position="569"/>
    </location>
</feature>
<dbReference type="InterPro" id="IPR003594">
    <property type="entry name" value="HATPase_dom"/>
</dbReference>
<feature type="domain" description="Response regulatory" evidence="8">
    <location>
        <begin position="520"/>
        <end position="635"/>
    </location>
</feature>
<feature type="domain" description="PAC" evidence="10">
    <location>
        <begin position="93"/>
        <end position="145"/>
    </location>
</feature>
<dbReference type="InterPro" id="IPR000014">
    <property type="entry name" value="PAS"/>
</dbReference>
<dbReference type="EMBL" id="JRKJ01000021">
    <property type="protein sequence ID" value="KGQ18113.1"/>
    <property type="molecule type" value="Genomic_DNA"/>
</dbReference>
<dbReference type="NCBIfam" id="TIGR00229">
    <property type="entry name" value="sensory_box"/>
    <property type="match status" value="2"/>
</dbReference>
<evidence type="ECO:0000259" key="7">
    <source>
        <dbReference type="PROSITE" id="PS50109"/>
    </source>
</evidence>
<feature type="domain" description="PAS" evidence="9">
    <location>
        <begin position="146"/>
        <end position="199"/>
    </location>
</feature>
<dbReference type="Proteomes" id="UP000030518">
    <property type="component" value="Unassembled WGS sequence"/>
</dbReference>
<dbReference type="PRINTS" id="PR00344">
    <property type="entry name" value="BCTRLSENSOR"/>
</dbReference>
<dbReference type="SUPFAM" id="SSF52172">
    <property type="entry name" value="CheY-like"/>
    <property type="match status" value="1"/>
</dbReference>
<dbReference type="GO" id="GO:0005886">
    <property type="term" value="C:plasma membrane"/>
    <property type="evidence" value="ECO:0007669"/>
    <property type="project" value="UniProtKB-ARBA"/>
</dbReference>
<dbReference type="OrthoDB" id="9764438at2"/>
<feature type="domain" description="PAC" evidence="10">
    <location>
        <begin position="210"/>
        <end position="273"/>
    </location>
</feature>